<keyword evidence="1" id="KW-0732">Signal</keyword>
<evidence type="ECO:0000313" key="2">
    <source>
        <dbReference type="EMBL" id="EAY30111.1"/>
    </source>
</evidence>
<dbReference type="PANTHER" id="PTHR37833:SF1">
    <property type="entry name" value="SIGNAL PEPTIDE PROTEIN"/>
    <property type="match status" value="1"/>
</dbReference>
<sequence length="141" mass="15921">MKKSLIILLTSVFFLTTQAFAQKEAAEALKQDLNLKTPRITFAHNAYNFKTIKADEVVNVTFHFKNTGTKPLQIYDVQTTCGCTLTDWDREVVHPNAVGKISVSYHPAKKQQLGKQQKVVLIISNAINREEKVYLVGEVLK</sequence>
<dbReference type="eggNOG" id="COG2885">
    <property type="taxonomic scope" value="Bacteria"/>
</dbReference>
<comment type="caution">
    <text evidence="2">The sequence shown here is derived from an EMBL/GenBank/DDBJ whole genome shotgun (WGS) entry which is preliminary data.</text>
</comment>
<protein>
    <recommendedName>
        <fullName evidence="4">Lipoprotein</fullName>
    </recommendedName>
</protein>
<dbReference type="Proteomes" id="UP000004095">
    <property type="component" value="Unassembled WGS sequence"/>
</dbReference>
<feature type="signal peptide" evidence="1">
    <location>
        <begin position="1"/>
        <end position="21"/>
    </location>
</feature>
<dbReference type="PANTHER" id="PTHR37833">
    <property type="entry name" value="LIPOPROTEIN-RELATED"/>
    <property type="match status" value="1"/>
</dbReference>
<keyword evidence="3" id="KW-1185">Reference proteome</keyword>
<accession>A1ZHV4</accession>
<organism evidence="2 3">
    <name type="scientific">Microscilla marina ATCC 23134</name>
    <dbReference type="NCBI Taxonomy" id="313606"/>
    <lineage>
        <taxon>Bacteria</taxon>
        <taxon>Pseudomonadati</taxon>
        <taxon>Bacteroidota</taxon>
        <taxon>Cytophagia</taxon>
        <taxon>Cytophagales</taxon>
        <taxon>Microscillaceae</taxon>
        <taxon>Microscilla</taxon>
    </lineage>
</organism>
<name>A1ZHV4_MICM2</name>
<feature type="chain" id="PRO_5002642207" description="Lipoprotein" evidence="1">
    <location>
        <begin position="22"/>
        <end position="141"/>
    </location>
</feature>
<dbReference type="EMBL" id="AAWS01000008">
    <property type="protein sequence ID" value="EAY30111.1"/>
    <property type="molecule type" value="Genomic_DNA"/>
</dbReference>
<evidence type="ECO:0000313" key="3">
    <source>
        <dbReference type="Proteomes" id="UP000004095"/>
    </source>
</evidence>
<evidence type="ECO:0008006" key="4">
    <source>
        <dbReference type="Google" id="ProtNLM"/>
    </source>
</evidence>
<dbReference type="Pfam" id="PF07610">
    <property type="entry name" value="DUF1573"/>
    <property type="match status" value="1"/>
</dbReference>
<dbReference type="RefSeq" id="WP_002695703.1">
    <property type="nucleotide sequence ID" value="NZ_AAWS01000008.1"/>
</dbReference>
<gene>
    <name evidence="2" type="ORF">M23134_05444</name>
</gene>
<dbReference type="InterPro" id="IPR011467">
    <property type="entry name" value="DUF1573"/>
</dbReference>
<dbReference type="AlphaFoldDB" id="A1ZHV4"/>
<dbReference type="InterPro" id="IPR013783">
    <property type="entry name" value="Ig-like_fold"/>
</dbReference>
<proteinExistence type="predicted"/>
<dbReference type="Gene3D" id="2.60.40.10">
    <property type="entry name" value="Immunoglobulins"/>
    <property type="match status" value="1"/>
</dbReference>
<evidence type="ECO:0000256" key="1">
    <source>
        <dbReference type="SAM" id="SignalP"/>
    </source>
</evidence>
<reference evidence="2 3" key="1">
    <citation type="submission" date="2007-01" db="EMBL/GenBank/DDBJ databases">
        <authorList>
            <person name="Haygood M."/>
            <person name="Podell S."/>
            <person name="Anderson C."/>
            <person name="Hopkinson B."/>
            <person name="Roe K."/>
            <person name="Barbeau K."/>
            <person name="Gaasterland T."/>
            <person name="Ferriera S."/>
            <person name="Johnson J."/>
            <person name="Kravitz S."/>
            <person name="Beeson K."/>
            <person name="Sutton G."/>
            <person name="Rogers Y.-H."/>
            <person name="Friedman R."/>
            <person name="Frazier M."/>
            <person name="Venter J.C."/>
        </authorList>
    </citation>
    <scope>NUCLEOTIDE SEQUENCE [LARGE SCALE GENOMIC DNA]</scope>
    <source>
        <strain evidence="2 3">ATCC 23134</strain>
    </source>
</reference>
<dbReference type="OrthoDB" id="826619at2"/>